<evidence type="ECO:0000313" key="2">
    <source>
        <dbReference type="Proteomes" id="UP001234989"/>
    </source>
</evidence>
<organism evidence="1 2">
    <name type="scientific">Solanum verrucosum</name>
    <dbReference type="NCBI Taxonomy" id="315347"/>
    <lineage>
        <taxon>Eukaryota</taxon>
        <taxon>Viridiplantae</taxon>
        <taxon>Streptophyta</taxon>
        <taxon>Embryophyta</taxon>
        <taxon>Tracheophyta</taxon>
        <taxon>Spermatophyta</taxon>
        <taxon>Magnoliopsida</taxon>
        <taxon>eudicotyledons</taxon>
        <taxon>Gunneridae</taxon>
        <taxon>Pentapetalae</taxon>
        <taxon>asterids</taxon>
        <taxon>lamiids</taxon>
        <taxon>Solanales</taxon>
        <taxon>Solanaceae</taxon>
        <taxon>Solanoideae</taxon>
        <taxon>Solaneae</taxon>
        <taxon>Solanum</taxon>
    </lineage>
</organism>
<keyword evidence="2" id="KW-1185">Reference proteome</keyword>
<dbReference type="PANTHER" id="PTHR48444">
    <property type="entry name" value="DNA TOPOISOMERASE 6 SUBUNIT B"/>
    <property type="match status" value="1"/>
</dbReference>
<sequence length="84" mass="9411">SPAKFFADNKITDGFDNLGKCLYTTMIELVENALDSAESISDLPVVEITIEEIGRSKFNSMIGLADHERRYEARYDDFETAKGS</sequence>
<gene>
    <name evidence="1" type="ORF">MTR67_030957</name>
</gene>
<evidence type="ECO:0000313" key="1">
    <source>
        <dbReference type="EMBL" id="WMV37572.1"/>
    </source>
</evidence>
<dbReference type="Proteomes" id="UP001234989">
    <property type="component" value="Chromosome 7"/>
</dbReference>
<dbReference type="AlphaFoldDB" id="A0AAF0U1L0"/>
<protein>
    <submittedName>
        <fullName evidence="1">Uncharacterized protein</fullName>
    </submittedName>
</protein>
<dbReference type="EMBL" id="CP133618">
    <property type="protein sequence ID" value="WMV37572.1"/>
    <property type="molecule type" value="Genomic_DNA"/>
</dbReference>
<dbReference type="InterPro" id="IPR036890">
    <property type="entry name" value="HATPase_C_sf"/>
</dbReference>
<dbReference type="PANTHER" id="PTHR48444:SF1">
    <property type="entry name" value="DNA TOPOISOMERASE 6 SUBUNIT B"/>
    <property type="match status" value="1"/>
</dbReference>
<proteinExistence type="predicted"/>
<reference evidence="1" key="1">
    <citation type="submission" date="2023-08" db="EMBL/GenBank/DDBJ databases">
        <title>A de novo genome assembly of Solanum verrucosum Schlechtendal, a Mexican diploid species geographically isolated from the other diploid A-genome species in potato relatives.</title>
        <authorList>
            <person name="Hosaka K."/>
        </authorList>
    </citation>
    <scope>NUCLEOTIDE SEQUENCE</scope>
    <source>
        <tissue evidence="1">Young leaves</tissue>
    </source>
</reference>
<dbReference type="Gene3D" id="3.30.565.10">
    <property type="entry name" value="Histidine kinase-like ATPase, C-terminal domain"/>
    <property type="match status" value="1"/>
</dbReference>
<accession>A0AAF0U1L0</accession>
<name>A0AAF0U1L0_SOLVR</name>
<feature type="non-terminal residue" evidence="1">
    <location>
        <position position="1"/>
    </location>
</feature>